<dbReference type="OrthoDB" id="21678at2759"/>
<sequence>MSDLPDYVYCDNCQKPFMRSAMILHTPTCQKPSKAESVGKSPVKVDDDKEMSRSDSKGSNMKRKFSQGSDSIASSSAPPKKHPSGSNLATARKAPQEKDDKKEEFKKERKEIEQKLIAEKTKKKKAKKSAPTKPKEKGPVDVERQCGVPLPAGGMCARSLTCKTHSMGAKRAVMGRSMPYDQLLAQYQRKNQAKQAAIANASRPPPVPVFDEYESAPQAVDSDDEVALVMEAIAKSNAKPLERKVIVPVRRRRNFFRTREMFAGAMSLQSNTVQSTLFAQFIPFTMNKIDPNAQATKGGSQSQTNGTKTEGK</sequence>
<evidence type="ECO:0000313" key="4">
    <source>
        <dbReference type="Proteomes" id="UP000186594"/>
    </source>
</evidence>
<feature type="domain" description="SCA7" evidence="2">
    <location>
        <begin position="133"/>
        <end position="199"/>
    </location>
</feature>
<feature type="compositionally biased region" description="Low complexity" evidence="1">
    <location>
        <begin position="66"/>
        <end position="78"/>
    </location>
</feature>
<dbReference type="Gene3D" id="6.10.140.670">
    <property type="match status" value="1"/>
</dbReference>
<organism evidence="3 4">
    <name type="scientific">Neolecta irregularis (strain DAH-3)</name>
    <dbReference type="NCBI Taxonomy" id="1198029"/>
    <lineage>
        <taxon>Eukaryota</taxon>
        <taxon>Fungi</taxon>
        <taxon>Dikarya</taxon>
        <taxon>Ascomycota</taxon>
        <taxon>Taphrinomycotina</taxon>
        <taxon>Neolectales</taxon>
        <taxon>Neolectaceae</taxon>
        <taxon>Neolecta</taxon>
    </lineage>
</organism>
<dbReference type="Pfam" id="PF08313">
    <property type="entry name" value="SCA7"/>
    <property type="match status" value="1"/>
</dbReference>
<name>A0A1U7LKS7_NEOID</name>
<feature type="region of interest" description="Disordered" evidence="1">
    <location>
        <begin position="290"/>
        <end position="312"/>
    </location>
</feature>
<feature type="compositionally biased region" description="Basic and acidic residues" evidence="1">
    <location>
        <begin position="43"/>
        <end position="56"/>
    </location>
</feature>
<protein>
    <submittedName>
        <fullName evidence="3">SAGA-associated factor 73</fullName>
    </submittedName>
</protein>
<dbReference type="InterPro" id="IPR037804">
    <property type="entry name" value="SGF73"/>
</dbReference>
<dbReference type="GO" id="GO:0006357">
    <property type="term" value="P:regulation of transcription by RNA polymerase II"/>
    <property type="evidence" value="ECO:0007669"/>
    <property type="project" value="TreeGrafter"/>
</dbReference>
<proteinExistence type="predicted"/>
<feature type="region of interest" description="Disordered" evidence="1">
    <location>
        <begin position="27"/>
        <end position="144"/>
    </location>
</feature>
<comment type="caution">
    <text evidence="3">The sequence shown here is derived from an EMBL/GenBank/DDBJ whole genome shotgun (WGS) entry which is preliminary data.</text>
</comment>
<dbReference type="GO" id="GO:1904802">
    <property type="term" value="P:RITS complex assembly"/>
    <property type="evidence" value="ECO:0007669"/>
    <property type="project" value="TreeGrafter"/>
</dbReference>
<keyword evidence="4" id="KW-1185">Reference proteome</keyword>
<accession>A0A1U7LKS7</accession>
<reference evidence="3 4" key="1">
    <citation type="submission" date="2016-04" db="EMBL/GenBank/DDBJ databases">
        <title>Evolutionary innovation and constraint leading to complex multicellularity in the Ascomycota.</title>
        <authorList>
            <person name="Cisse O."/>
            <person name="Nguyen A."/>
            <person name="Hewitt D.A."/>
            <person name="Jedd G."/>
            <person name="Stajich J.E."/>
        </authorList>
    </citation>
    <scope>NUCLEOTIDE SEQUENCE [LARGE SCALE GENOMIC DNA]</scope>
    <source>
        <strain evidence="3 4">DAH-3</strain>
    </source>
</reference>
<dbReference type="Proteomes" id="UP000186594">
    <property type="component" value="Unassembled WGS sequence"/>
</dbReference>
<evidence type="ECO:0000313" key="3">
    <source>
        <dbReference type="EMBL" id="OLL23254.1"/>
    </source>
</evidence>
<dbReference type="EMBL" id="LXFE01002012">
    <property type="protein sequence ID" value="OLL23254.1"/>
    <property type="molecule type" value="Genomic_DNA"/>
</dbReference>
<dbReference type="AlphaFoldDB" id="A0A1U7LKS7"/>
<gene>
    <name evidence="3" type="ORF">NEOLI_000844</name>
</gene>
<feature type="compositionally biased region" description="Basic and acidic residues" evidence="1">
    <location>
        <begin position="133"/>
        <end position="144"/>
    </location>
</feature>
<dbReference type="GO" id="GO:0000124">
    <property type="term" value="C:SAGA complex"/>
    <property type="evidence" value="ECO:0007669"/>
    <property type="project" value="InterPro"/>
</dbReference>
<feature type="compositionally biased region" description="Basic residues" evidence="1">
    <location>
        <begin position="121"/>
        <end position="130"/>
    </location>
</feature>
<evidence type="ECO:0000259" key="2">
    <source>
        <dbReference type="PROSITE" id="PS51505"/>
    </source>
</evidence>
<feature type="compositionally biased region" description="Basic and acidic residues" evidence="1">
    <location>
        <begin position="94"/>
        <end position="120"/>
    </location>
</feature>
<dbReference type="PANTHER" id="PTHR47805:SF1">
    <property type="entry name" value="SAGA-ASSOCIATED FACTOR 73"/>
    <property type="match status" value="1"/>
</dbReference>
<dbReference type="GO" id="GO:0031048">
    <property type="term" value="P:regulatory ncRNA-mediated heterochromatin formation"/>
    <property type="evidence" value="ECO:0007669"/>
    <property type="project" value="TreeGrafter"/>
</dbReference>
<dbReference type="InterPro" id="IPR013243">
    <property type="entry name" value="SCA7_dom"/>
</dbReference>
<dbReference type="PANTHER" id="PTHR47805">
    <property type="entry name" value="SAGA-ASSOCIATED FACTOR 73"/>
    <property type="match status" value="1"/>
</dbReference>
<feature type="compositionally biased region" description="Polar residues" evidence="1">
    <location>
        <begin position="293"/>
        <end position="312"/>
    </location>
</feature>
<dbReference type="STRING" id="1198029.A0A1U7LKS7"/>
<dbReference type="OMA" id="FRHGEQG"/>
<evidence type="ECO:0000256" key="1">
    <source>
        <dbReference type="SAM" id="MobiDB-lite"/>
    </source>
</evidence>
<dbReference type="PROSITE" id="PS51505">
    <property type="entry name" value="SCA7"/>
    <property type="match status" value="1"/>
</dbReference>